<protein>
    <submittedName>
        <fullName evidence="5">XRE family transcriptional regulator</fullName>
    </submittedName>
</protein>
<dbReference type="Gene3D" id="2.10.109.10">
    <property type="entry name" value="Umud Fragment, subunit A"/>
    <property type="match status" value="1"/>
</dbReference>
<sequence length="263" mass="30033">MELNIYIGQKIRDFRKLTGMNQTQLAEKLNTTKQTISRYEKGDRKAGQDTLFALCEIFDVSIDDFFPMVAHNQPSPNTSPEAPSELVQAINDTVVQLHPERQENVLEYATEQLEEQKKTTREIQEEPAEYNSDKIIAFPPKYDYDFYDSAVSAGTGQYLGEVQKETISLPIDVDADFVVPVDGRSMEPEYYTGDYVFVKLSVNLKDGDIGVFDYYGDAYIKQLVIDEHGAYLHSFNPEYPDMPIDADTDFRIIGEVVSVYREK</sequence>
<name>A0A4Y9FRK6_STRAI</name>
<evidence type="ECO:0000313" key="5">
    <source>
        <dbReference type="EMBL" id="TFU30878.1"/>
    </source>
</evidence>
<dbReference type="SUPFAM" id="SSF47413">
    <property type="entry name" value="lambda repressor-like DNA-binding domains"/>
    <property type="match status" value="1"/>
</dbReference>
<dbReference type="InterPro" id="IPR015927">
    <property type="entry name" value="Peptidase_S24_S26A/B/C"/>
</dbReference>
<dbReference type="PROSITE" id="PS50943">
    <property type="entry name" value="HTH_CROC1"/>
    <property type="match status" value="1"/>
</dbReference>
<dbReference type="Pfam" id="PF01381">
    <property type="entry name" value="HTH_3"/>
    <property type="match status" value="1"/>
</dbReference>
<feature type="domain" description="HTH cro/C1-type" evidence="4">
    <location>
        <begin position="11"/>
        <end position="65"/>
    </location>
</feature>
<dbReference type="InterPro" id="IPR036286">
    <property type="entry name" value="LexA/Signal_pep-like_sf"/>
</dbReference>
<evidence type="ECO:0000256" key="1">
    <source>
        <dbReference type="ARBA" id="ARBA00023015"/>
    </source>
</evidence>
<proteinExistence type="predicted"/>
<dbReference type="Proteomes" id="UP000297747">
    <property type="component" value="Unassembled WGS sequence"/>
</dbReference>
<dbReference type="CDD" id="cd00093">
    <property type="entry name" value="HTH_XRE"/>
    <property type="match status" value="1"/>
</dbReference>
<evidence type="ECO:0000256" key="2">
    <source>
        <dbReference type="ARBA" id="ARBA00023125"/>
    </source>
</evidence>
<keyword evidence="2" id="KW-0238">DNA-binding</keyword>
<dbReference type="InterPro" id="IPR039418">
    <property type="entry name" value="LexA-like"/>
</dbReference>
<evidence type="ECO:0000259" key="4">
    <source>
        <dbReference type="PROSITE" id="PS50943"/>
    </source>
</evidence>
<dbReference type="AlphaFoldDB" id="A0A4Y9FRK6"/>
<dbReference type="RefSeq" id="WP_135052718.1">
    <property type="nucleotide sequence ID" value="NZ_JADGLI010000012.1"/>
</dbReference>
<dbReference type="CDD" id="cd06529">
    <property type="entry name" value="S24_LexA-like"/>
    <property type="match status" value="1"/>
</dbReference>
<gene>
    <name evidence="5" type="ORF">E4U01_04480</name>
</gene>
<dbReference type="EMBL" id="SPQA01000012">
    <property type="protein sequence ID" value="TFU30878.1"/>
    <property type="molecule type" value="Genomic_DNA"/>
</dbReference>
<evidence type="ECO:0000256" key="3">
    <source>
        <dbReference type="ARBA" id="ARBA00023163"/>
    </source>
</evidence>
<dbReference type="PANTHER" id="PTHR40661">
    <property type="match status" value="1"/>
</dbReference>
<dbReference type="SUPFAM" id="SSF51306">
    <property type="entry name" value="LexA/Signal peptidase"/>
    <property type="match status" value="1"/>
</dbReference>
<dbReference type="Pfam" id="PF00717">
    <property type="entry name" value="Peptidase_S24"/>
    <property type="match status" value="1"/>
</dbReference>
<evidence type="ECO:0000313" key="6">
    <source>
        <dbReference type="Proteomes" id="UP000297747"/>
    </source>
</evidence>
<dbReference type="Gene3D" id="1.10.260.40">
    <property type="entry name" value="lambda repressor-like DNA-binding domains"/>
    <property type="match status" value="1"/>
</dbReference>
<organism evidence="5 6">
    <name type="scientific">Streptococcus acidominimus</name>
    <dbReference type="NCBI Taxonomy" id="1326"/>
    <lineage>
        <taxon>Bacteria</taxon>
        <taxon>Bacillati</taxon>
        <taxon>Bacillota</taxon>
        <taxon>Bacilli</taxon>
        <taxon>Lactobacillales</taxon>
        <taxon>Streptococcaceae</taxon>
        <taxon>Streptococcus</taxon>
    </lineage>
</organism>
<dbReference type="GO" id="GO:0003677">
    <property type="term" value="F:DNA binding"/>
    <property type="evidence" value="ECO:0007669"/>
    <property type="project" value="UniProtKB-KW"/>
</dbReference>
<reference evidence="5 6" key="1">
    <citation type="submission" date="2019-03" db="EMBL/GenBank/DDBJ databases">
        <title>Diversity of the mouse oral microbiome.</title>
        <authorList>
            <person name="Joseph S."/>
            <person name="Aduse-Opoku J."/>
            <person name="Curtis M."/>
            <person name="Wade W."/>
            <person name="Hashim A."/>
        </authorList>
    </citation>
    <scope>NUCLEOTIDE SEQUENCE [LARGE SCALE GENOMIC DNA]</scope>
    <source>
        <strain evidence="5 6">HT4</strain>
    </source>
</reference>
<keyword evidence="3" id="KW-0804">Transcription</keyword>
<comment type="caution">
    <text evidence="5">The sequence shown here is derived from an EMBL/GenBank/DDBJ whole genome shotgun (WGS) entry which is preliminary data.</text>
</comment>
<keyword evidence="1" id="KW-0805">Transcription regulation</keyword>
<dbReference type="InterPro" id="IPR001387">
    <property type="entry name" value="Cro/C1-type_HTH"/>
</dbReference>
<dbReference type="SMART" id="SM00530">
    <property type="entry name" value="HTH_XRE"/>
    <property type="match status" value="1"/>
</dbReference>
<dbReference type="InterPro" id="IPR010982">
    <property type="entry name" value="Lambda_DNA-bd_dom_sf"/>
</dbReference>
<dbReference type="PANTHER" id="PTHR40661:SF1">
    <property type="entry name" value="HTH CRO_C1-TYPE DOMAIN-CONTAINING PROTEIN"/>
    <property type="match status" value="1"/>
</dbReference>
<accession>A0A4Y9FRK6</accession>